<keyword evidence="1 3" id="KW-0032">Aminotransferase</keyword>
<dbReference type="InterPro" id="IPR004839">
    <property type="entry name" value="Aminotransferase_I/II_large"/>
</dbReference>
<protein>
    <recommendedName>
        <fullName evidence="1">Aminotransferase</fullName>
        <ecNumber evidence="1">2.6.1.-</ecNumber>
    </recommendedName>
</protein>
<accession>A0ABX6R420</accession>
<comment type="cofactor">
    <cofactor evidence="1">
        <name>pyridoxal 5'-phosphate</name>
        <dbReference type="ChEBI" id="CHEBI:597326"/>
    </cofactor>
</comment>
<dbReference type="SUPFAM" id="SSF53383">
    <property type="entry name" value="PLP-dependent transferases"/>
    <property type="match status" value="1"/>
</dbReference>
<dbReference type="InterPro" id="IPR015424">
    <property type="entry name" value="PyrdxlP-dep_Trfase"/>
</dbReference>
<dbReference type="InterPro" id="IPR004838">
    <property type="entry name" value="NHTrfase_class1_PyrdxlP-BS"/>
</dbReference>
<dbReference type="Gene3D" id="3.40.640.10">
    <property type="entry name" value="Type I PLP-dependent aspartate aminotransferase-like (Major domain)"/>
    <property type="match status" value="1"/>
</dbReference>
<proteinExistence type="inferred from homology"/>
<keyword evidence="1 3" id="KW-0808">Transferase</keyword>
<name>A0ABX6R420_9VIBR</name>
<dbReference type="InterPro" id="IPR015421">
    <property type="entry name" value="PyrdxlP-dep_Trfase_major"/>
</dbReference>
<dbReference type="PROSITE" id="PS00105">
    <property type="entry name" value="AA_TRANSFER_CLASS_1"/>
    <property type="match status" value="1"/>
</dbReference>
<dbReference type="Gene3D" id="3.90.1150.10">
    <property type="entry name" value="Aspartate Aminotransferase, domain 1"/>
    <property type="match status" value="1"/>
</dbReference>
<organism evidence="3 4">
    <name type="scientific">Vibrio spartinae</name>
    <dbReference type="NCBI Taxonomy" id="1918945"/>
    <lineage>
        <taxon>Bacteria</taxon>
        <taxon>Pseudomonadati</taxon>
        <taxon>Pseudomonadota</taxon>
        <taxon>Gammaproteobacteria</taxon>
        <taxon>Vibrionales</taxon>
        <taxon>Vibrionaceae</taxon>
        <taxon>Vibrio</taxon>
    </lineage>
</organism>
<evidence type="ECO:0000256" key="1">
    <source>
        <dbReference type="RuleBase" id="RU000481"/>
    </source>
</evidence>
<feature type="domain" description="Aminotransferase class I/classII large" evidence="2">
    <location>
        <begin position="169"/>
        <end position="303"/>
    </location>
</feature>
<sequence>MIHKLGVDSYDINFSGEDGAGLSLTWTSDEQNLLDIDLNKLLVSRLLAEAQKGAPLLRKYAVNDPYGADAMLQATTQLLEVDFSPKQIICAAGVIGLLNALAGLADDGFCHLNNVYRDLPAWSRNRGFAVTSASSLRTSIDQQWRLLLLEHPSFLETEEELDDFLADACAIAGRRNGIVLIDESNANYLPPKKSLAWRVNQLDNLVVMRGFSKAYGLGALRLGVAICSRNITTKLHSVIPPLAVSPISLDLGSAVWSKGDIMTRLRNQISKEKYAMKQLLDQAGINDRIAEHPLLPYILLPADAPSIQTLASAGILGKLHFTAGTKDENHYYRLSVPLHPKRVQHFRELMKAIKLSC</sequence>
<dbReference type="PANTHER" id="PTHR42885">
    <property type="entry name" value="HISTIDINOL-PHOSPHATE AMINOTRANSFERASE-RELATED"/>
    <property type="match status" value="1"/>
</dbReference>
<dbReference type="EC" id="2.6.1.-" evidence="1"/>
<dbReference type="EMBL" id="CP046269">
    <property type="protein sequence ID" value="QMV16148.1"/>
    <property type="molecule type" value="Genomic_DNA"/>
</dbReference>
<evidence type="ECO:0000313" key="4">
    <source>
        <dbReference type="Proteomes" id="UP000515264"/>
    </source>
</evidence>
<dbReference type="GO" id="GO:0008483">
    <property type="term" value="F:transaminase activity"/>
    <property type="evidence" value="ECO:0007669"/>
    <property type="project" value="UniProtKB-KW"/>
</dbReference>
<gene>
    <name evidence="3" type="primary">pat</name>
    <name evidence="3" type="ORF">Vspart_03533</name>
</gene>
<dbReference type="Pfam" id="PF00155">
    <property type="entry name" value="Aminotran_1_2"/>
    <property type="match status" value="1"/>
</dbReference>
<dbReference type="InterPro" id="IPR015422">
    <property type="entry name" value="PyrdxlP-dep_Trfase_small"/>
</dbReference>
<comment type="similarity">
    <text evidence="1">Belongs to the class-I pyridoxal-phosphate-dependent aminotransferase family.</text>
</comment>
<reference evidence="3 4" key="1">
    <citation type="journal article" date="2020" name="J. Nat. Prod.">
        <title>Genomics-Metabolomics Profiling Disclosed Marine Vibrio spartinae 3.6 as a Producer of a New Branched Side Chain Prodigiosin.</title>
        <authorList>
            <person name="Vitale G.A."/>
            <person name="Sciarretta M."/>
            <person name="Palma Esposito F."/>
            <person name="January G.G."/>
            <person name="Giaccio M."/>
            <person name="Bunk B."/>
            <person name="Sproer C."/>
            <person name="Bajerski F."/>
            <person name="Power D."/>
            <person name="Festa C."/>
            <person name="Monti M.C."/>
            <person name="D'Auria M.V."/>
            <person name="de Pascale D."/>
        </authorList>
    </citation>
    <scope>NUCLEOTIDE SEQUENCE [LARGE SCALE GENOMIC DNA]</scope>
    <source>
        <strain evidence="3 4">3.6</strain>
    </source>
</reference>
<keyword evidence="4" id="KW-1185">Reference proteome</keyword>
<evidence type="ECO:0000259" key="2">
    <source>
        <dbReference type="Pfam" id="PF00155"/>
    </source>
</evidence>
<dbReference type="RefSeq" id="WP_182288930.1">
    <property type="nucleotide sequence ID" value="NZ_CP046269.1"/>
</dbReference>
<evidence type="ECO:0000313" key="3">
    <source>
        <dbReference type="EMBL" id="QMV16148.1"/>
    </source>
</evidence>
<dbReference type="Proteomes" id="UP000515264">
    <property type="component" value="Chromosome 2"/>
</dbReference>